<dbReference type="Proteomes" id="UP001500403">
    <property type="component" value="Unassembled WGS sequence"/>
</dbReference>
<keyword evidence="1" id="KW-0732">Signal</keyword>
<dbReference type="GO" id="GO:0004519">
    <property type="term" value="F:endonuclease activity"/>
    <property type="evidence" value="ECO:0007669"/>
    <property type="project" value="UniProtKB-KW"/>
</dbReference>
<keyword evidence="3" id="KW-0255">Endonuclease</keyword>
<organism evidence="3 4">
    <name type="scientific">Streptomyces enissocaesilis</name>
    <dbReference type="NCBI Taxonomy" id="332589"/>
    <lineage>
        <taxon>Bacteria</taxon>
        <taxon>Bacillati</taxon>
        <taxon>Actinomycetota</taxon>
        <taxon>Actinomycetes</taxon>
        <taxon>Kitasatosporales</taxon>
        <taxon>Streptomycetaceae</taxon>
        <taxon>Streptomyces</taxon>
        <taxon>Streptomyces rochei group</taxon>
    </lineage>
</organism>
<keyword evidence="3" id="KW-0378">Hydrolase</keyword>
<feature type="chain" id="PRO_5046733805" evidence="1">
    <location>
        <begin position="32"/>
        <end position="225"/>
    </location>
</feature>
<dbReference type="RefSeq" id="WP_344497021.1">
    <property type="nucleotide sequence ID" value="NZ_BAAAUD010000041.1"/>
</dbReference>
<evidence type="ECO:0000313" key="4">
    <source>
        <dbReference type="Proteomes" id="UP001500403"/>
    </source>
</evidence>
<dbReference type="Pfam" id="PF07510">
    <property type="entry name" value="GmrSD_C"/>
    <property type="match status" value="1"/>
</dbReference>
<reference evidence="3 4" key="1">
    <citation type="journal article" date="2019" name="Int. J. Syst. Evol. Microbiol.">
        <title>The Global Catalogue of Microorganisms (GCM) 10K type strain sequencing project: providing services to taxonomists for standard genome sequencing and annotation.</title>
        <authorList>
            <consortium name="The Broad Institute Genomics Platform"/>
            <consortium name="The Broad Institute Genome Sequencing Center for Infectious Disease"/>
            <person name="Wu L."/>
            <person name="Ma J."/>
        </authorList>
    </citation>
    <scope>NUCLEOTIDE SEQUENCE [LARGE SCALE GENOMIC DNA]</scope>
    <source>
        <strain evidence="3 4">JCM 9088</strain>
    </source>
</reference>
<dbReference type="EMBL" id="BAAAUD010000041">
    <property type="protein sequence ID" value="GAA2951924.1"/>
    <property type="molecule type" value="Genomic_DNA"/>
</dbReference>
<name>A0ABN3XED8_9ACTN</name>
<gene>
    <name evidence="3" type="ORF">GCM10010446_41390</name>
</gene>
<dbReference type="PANTHER" id="PTHR24094">
    <property type="entry name" value="SECRETED PROTEIN"/>
    <property type="match status" value="1"/>
</dbReference>
<dbReference type="InterPro" id="IPR011089">
    <property type="entry name" value="GmrSD_C"/>
</dbReference>
<evidence type="ECO:0000259" key="2">
    <source>
        <dbReference type="Pfam" id="PF07510"/>
    </source>
</evidence>
<comment type="caution">
    <text evidence="3">The sequence shown here is derived from an EMBL/GenBank/DDBJ whole genome shotgun (WGS) entry which is preliminary data.</text>
</comment>
<dbReference type="PANTHER" id="PTHR24094:SF15">
    <property type="entry name" value="AMP-DEPENDENT SYNTHETASE_LIGASE DOMAIN-CONTAINING PROTEIN-RELATED"/>
    <property type="match status" value="1"/>
</dbReference>
<feature type="domain" description="GmrSD restriction endonucleases C-terminal" evidence="2">
    <location>
        <begin position="101"/>
        <end position="207"/>
    </location>
</feature>
<keyword evidence="4" id="KW-1185">Reference proteome</keyword>
<feature type="signal peptide" evidence="1">
    <location>
        <begin position="1"/>
        <end position="31"/>
    </location>
</feature>
<evidence type="ECO:0000256" key="1">
    <source>
        <dbReference type="SAM" id="SignalP"/>
    </source>
</evidence>
<keyword evidence="3" id="KW-0540">Nuclease</keyword>
<sequence>MRKPSSLVSTLLAAAAVAVAVVAGAAPGAVAAPGDTVSTTVEKAVGNLPVVAEDSTGYSSDRFAHWTDPDQDGCNTRAEVVVAEATTPPAVDGRCTITGGAWHSYYDKRDHSGAGALDVDHLVPVAEAWRSGASGWSDEERQQYANDMADPRVLVAVTASVKRAKGDKDPARWEPADDSADCRYIAEWAAVKGRWGLAVDADELAALQNLVAECPTEEITYQLAR</sequence>
<evidence type="ECO:0000313" key="3">
    <source>
        <dbReference type="EMBL" id="GAA2951924.1"/>
    </source>
</evidence>
<protein>
    <submittedName>
        <fullName evidence="3">HNH endonuclease family protein</fullName>
    </submittedName>
</protein>
<proteinExistence type="predicted"/>
<accession>A0ABN3XED8</accession>